<keyword evidence="2" id="KW-1185">Reference proteome</keyword>
<accession>A0AA36I0B2</accession>
<reference evidence="1" key="1">
    <citation type="submission" date="2023-08" db="EMBL/GenBank/DDBJ databases">
        <authorList>
            <person name="Chen Y."/>
            <person name="Shah S."/>
            <person name="Dougan E. K."/>
            <person name="Thang M."/>
            <person name="Chan C."/>
        </authorList>
    </citation>
    <scope>NUCLEOTIDE SEQUENCE</scope>
</reference>
<name>A0AA36I0B2_9DINO</name>
<comment type="caution">
    <text evidence="1">The sequence shown here is derived from an EMBL/GenBank/DDBJ whole genome shotgun (WGS) entry which is preliminary data.</text>
</comment>
<sequence length="274" mass="31547">MLLRLVKWDLSSHLDYPELQRLRCLDLEFKSACDPKLCRAAAGFAQRRVVQPLLEAVLKPGRCTITDLIRYYTKERPACSYILKAKNFSIPAEEAFPRVPGTTHSAELCVVGLRSEDSARAVAERLLRMFQEQCLAWRENPDTVIRGSFIGPEHMPPRTLERPGWRNWASFTNQFPWRDATAEETQGPAFRAYCLRSNRHIYEETDGKWFSRSNETLKKPIVVPAGLYFDSELILTARYFSTMKSYADHKALTVKLRFLCDDLVLQAAIQELRA</sequence>
<proteinExistence type="predicted"/>
<dbReference type="EMBL" id="CAUJNA010000558">
    <property type="protein sequence ID" value="CAJ1378668.1"/>
    <property type="molecule type" value="Genomic_DNA"/>
</dbReference>
<evidence type="ECO:0000313" key="1">
    <source>
        <dbReference type="EMBL" id="CAJ1378668.1"/>
    </source>
</evidence>
<protein>
    <submittedName>
        <fullName evidence="1">Uncharacterized protein</fullName>
    </submittedName>
</protein>
<gene>
    <name evidence="1" type="ORF">EVOR1521_LOCUS7150</name>
</gene>
<dbReference type="AlphaFoldDB" id="A0AA36I0B2"/>
<organism evidence="1 2">
    <name type="scientific">Effrenium voratum</name>
    <dbReference type="NCBI Taxonomy" id="2562239"/>
    <lineage>
        <taxon>Eukaryota</taxon>
        <taxon>Sar</taxon>
        <taxon>Alveolata</taxon>
        <taxon>Dinophyceae</taxon>
        <taxon>Suessiales</taxon>
        <taxon>Symbiodiniaceae</taxon>
        <taxon>Effrenium</taxon>
    </lineage>
</organism>
<evidence type="ECO:0000313" key="2">
    <source>
        <dbReference type="Proteomes" id="UP001178507"/>
    </source>
</evidence>
<dbReference type="Proteomes" id="UP001178507">
    <property type="component" value="Unassembled WGS sequence"/>
</dbReference>